<dbReference type="AlphaFoldDB" id="A0A8R1J150"/>
<protein>
    <submittedName>
        <fullName evidence="2">Uncharacterized protein</fullName>
    </submittedName>
</protein>
<feature type="signal peptide" evidence="1">
    <location>
        <begin position="1"/>
        <end position="20"/>
    </location>
</feature>
<dbReference type="Proteomes" id="UP000005237">
    <property type="component" value="Unassembled WGS sequence"/>
</dbReference>
<evidence type="ECO:0000256" key="1">
    <source>
        <dbReference type="SAM" id="SignalP"/>
    </source>
</evidence>
<evidence type="ECO:0000313" key="3">
    <source>
        <dbReference type="Proteomes" id="UP000005237"/>
    </source>
</evidence>
<dbReference type="PANTHER" id="PTHR35182:SF1">
    <property type="entry name" value="COLD-SHOCK PROTEIN-RELATED"/>
    <property type="match status" value="1"/>
</dbReference>
<evidence type="ECO:0000313" key="2">
    <source>
        <dbReference type="EnsemblMetazoa" id="CJA42505.1"/>
    </source>
</evidence>
<sequence>MCHVATLIVFFLATTHLADGSISSVKLNPGQSFLLRDAENATALVRKVKAGNQKMTFQGPKKGKWVNDKGQVVDSSNFELFANGSVLLKSASLADAGTYQKDPNPMIRIGDIAYAPPILILQVVKK</sequence>
<keyword evidence="1" id="KW-0732">Signal</keyword>
<dbReference type="PANTHER" id="PTHR35182">
    <property type="entry name" value="PROTEIN CBG13762"/>
    <property type="match status" value="1"/>
</dbReference>
<organism evidence="2 3">
    <name type="scientific">Caenorhabditis japonica</name>
    <dbReference type="NCBI Taxonomy" id="281687"/>
    <lineage>
        <taxon>Eukaryota</taxon>
        <taxon>Metazoa</taxon>
        <taxon>Ecdysozoa</taxon>
        <taxon>Nematoda</taxon>
        <taxon>Chromadorea</taxon>
        <taxon>Rhabditida</taxon>
        <taxon>Rhabditina</taxon>
        <taxon>Rhabditomorpha</taxon>
        <taxon>Rhabditoidea</taxon>
        <taxon>Rhabditidae</taxon>
        <taxon>Peloderinae</taxon>
        <taxon>Caenorhabditis</taxon>
    </lineage>
</organism>
<accession>A0A8R1J150</accession>
<reference evidence="3" key="1">
    <citation type="submission" date="2010-08" db="EMBL/GenBank/DDBJ databases">
        <authorList>
            <consortium name="Caenorhabditis japonica Sequencing Consortium"/>
            <person name="Wilson R.K."/>
        </authorList>
    </citation>
    <scope>NUCLEOTIDE SEQUENCE [LARGE SCALE GENOMIC DNA]</scope>
    <source>
        <strain evidence="3">DF5081</strain>
    </source>
</reference>
<name>A0A8R1J150_CAEJA</name>
<feature type="chain" id="PRO_5035855973" evidence="1">
    <location>
        <begin position="21"/>
        <end position="126"/>
    </location>
</feature>
<keyword evidence="3" id="KW-1185">Reference proteome</keyword>
<dbReference type="EnsemblMetazoa" id="CJA42505.1">
    <property type="protein sequence ID" value="CJA42505.1"/>
    <property type="gene ID" value="WBGene00218353"/>
</dbReference>
<proteinExistence type="predicted"/>
<reference evidence="2" key="2">
    <citation type="submission" date="2022-06" db="UniProtKB">
        <authorList>
            <consortium name="EnsemblMetazoa"/>
        </authorList>
    </citation>
    <scope>IDENTIFICATION</scope>
    <source>
        <strain evidence="2">DF5081</strain>
    </source>
</reference>